<keyword evidence="3" id="KW-1185">Reference proteome</keyword>
<keyword evidence="1" id="KW-0472">Membrane</keyword>
<name>A0AAD4GNX2_ASPNN</name>
<feature type="transmembrane region" description="Helical" evidence="1">
    <location>
        <begin position="74"/>
        <end position="94"/>
    </location>
</feature>
<keyword evidence="1" id="KW-1133">Transmembrane helix</keyword>
<proteinExistence type="predicted"/>
<feature type="transmembrane region" description="Helical" evidence="1">
    <location>
        <begin position="48"/>
        <end position="68"/>
    </location>
</feature>
<reference evidence="2" key="2">
    <citation type="submission" date="2020-02" db="EMBL/GenBank/DDBJ databases">
        <authorList>
            <person name="Gilchrist C.L.M."/>
            <person name="Chooi Y.-H."/>
        </authorList>
    </citation>
    <scope>NUCLEOTIDE SEQUENCE</scope>
    <source>
        <strain evidence="2">MST-FP2251</strain>
    </source>
</reference>
<evidence type="ECO:0000256" key="1">
    <source>
        <dbReference type="SAM" id="Phobius"/>
    </source>
</evidence>
<evidence type="ECO:0000313" key="3">
    <source>
        <dbReference type="Proteomes" id="UP001194746"/>
    </source>
</evidence>
<evidence type="ECO:0000313" key="2">
    <source>
        <dbReference type="EMBL" id="KAF9882748.1"/>
    </source>
</evidence>
<keyword evidence="1" id="KW-0812">Transmembrane</keyword>
<accession>A0AAD4GNX2</accession>
<dbReference type="Proteomes" id="UP001194746">
    <property type="component" value="Unassembled WGS sequence"/>
</dbReference>
<reference evidence="2" key="1">
    <citation type="journal article" date="2019" name="Beilstein J. Org. Chem.">
        <title>Nanangenines: drimane sesquiterpenoids as the dominant metabolite cohort of a novel Australian fungus, Aspergillus nanangensis.</title>
        <authorList>
            <person name="Lacey H.J."/>
            <person name="Gilchrist C.L.M."/>
            <person name="Crombie A."/>
            <person name="Kalaitzis J.A."/>
            <person name="Vuong D."/>
            <person name="Rutledge P.J."/>
            <person name="Turner P."/>
            <person name="Pitt J.I."/>
            <person name="Lacey E."/>
            <person name="Chooi Y.H."/>
            <person name="Piggott A.M."/>
        </authorList>
    </citation>
    <scope>NUCLEOTIDE SEQUENCE</scope>
    <source>
        <strain evidence="2">MST-FP2251</strain>
    </source>
</reference>
<feature type="non-terminal residue" evidence="2">
    <location>
        <position position="136"/>
    </location>
</feature>
<dbReference type="AlphaFoldDB" id="A0AAD4GNX2"/>
<gene>
    <name evidence="2" type="ORF">FE257_005327</name>
</gene>
<dbReference type="EMBL" id="VCAU01000226">
    <property type="protein sequence ID" value="KAF9882748.1"/>
    <property type="molecule type" value="Genomic_DNA"/>
</dbReference>
<protein>
    <submittedName>
        <fullName evidence="2">Uncharacterized protein</fullName>
    </submittedName>
</protein>
<sequence length="136" mass="13966">RPYAGTLDGSGRVLPARRAQTDGLRAPSHRPRAGCVKMVTRLGNFTRVTTLLCAIALLSAITLLSGAIALAGAVALAGAIALSGAIALLSVVALSDAIPWGSLLGPSSNVRAGVFTTQTGKIRSRTWSYSVLPEEL</sequence>
<organism evidence="2 3">
    <name type="scientific">Aspergillus nanangensis</name>
    <dbReference type="NCBI Taxonomy" id="2582783"/>
    <lineage>
        <taxon>Eukaryota</taxon>
        <taxon>Fungi</taxon>
        <taxon>Dikarya</taxon>
        <taxon>Ascomycota</taxon>
        <taxon>Pezizomycotina</taxon>
        <taxon>Eurotiomycetes</taxon>
        <taxon>Eurotiomycetidae</taxon>
        <taxon>Eurotiales</taxon>
        <taxon>Aspergillaceae</taxon>
        <taxon>Aspergillus</taxon>
        <taxon>Aspergillus subgen. Circumdati</taxon>
    </lineage>
</organism>
<comment type="caution">
    <text evidence="2">The sequence shown here is derived from an EMBL/GenBank/DDBJ whole genome shotgun (WGS) entry which is preliminary data.</text>
</comment>